<name>A0A163B9I2_9FLAO</name>
<keyword evidence="1" id="KW-1133">Transmembrane helix</keyword>
<sequence length="64" mass="7091">MKKITSVVLIAIGAIALLSEIATSTKNYYIQIVGVIALMLGVFMVNSKVNSKTKHVQDEYFEEE</sequence>
<evidence type="ECO:0000313" key="3">
    <source>
        <dbReference type="Proteomes" id="UP000076715"/>
    </source>
</evidence>
<dbReference type="AlphaFoldDB" id="A0A163B9I2"/>
<dbReference type="OrthoDB" id="1164680at2"/>
<reference evidence="2 3" key="1">
    <citation type="submission" date="2016-01" db="EMBL/GenBank/DDBJ databases">
        <title>The draft genome sequence of Aquimarina sp. RZW4-3-2.</title>
        <authorList>
            <person name="Wang Y."/>
        </authorList>
    </citation>
    <scope>NUCLEOTIDE SEQUENCE [LARGE SCALE GENOMIC DNA]</scope>
    <source>
        <strain evidence="2 3">RZW4-3-2</strain>
    </source>
</reference>
<keyword evidence="3" id="KW-1185">Reference proteome</keyword>
<proteinExistence type="predicted"/>
<feature type="transmembrane region" description="Helical" evidence="1">
    <location>
        <begin position="28"/>
        <end position="45"/>
    </location>
</feature>
<organism evidence="2 3">
    <name type="scientific">Aquimarina aggregata</name>
    <dbReference type="NCBI Taxonomy" id="1642818"/>
    <lineage>
        <taxon>Bacteria</taxon>
        <taxon>Pseudomonadati</taxon>
        <taxon>Bacteroidota</taxon>
        <taxon>Flavobacteriia</taxon>
        <taxon>Flavobacteriales</taxon>
        <taxon>Flavobacteriaceae</taxon>
        <taxon>Aquimarina</taxon>
    </lineage>
</organism>
<dbReference type="EMBL" id="LQRT01000007">
    <property type="protein sequence ID" value="KZS41155.1"/>
    <property type="molecule type" value="Genomic_DNA"/>
</dbReference>
<protein>
    <submittedName>
        <fullName evidence="2">Uncharacterized protein</fullName>
    </submittedName>
</protein>
<keyword evidence="1" id="KW-0812">Transmembrane</keyword>
<evidence type="ECO:0000313" key="2">
    <source>
        <dbReference type="EMBL" id="KZS41155.1"/>
    </source>
</evidence>
<gene>
    <name evidence="2" type="ORF">AWE51_23690</name>
</gene>
<dbReference type="STRING" id="1642818.AWE51_23690"/>
<accession>A0A163B9I2</accession>
<keyword evidence="1" id="KW-0472">Membrane</keyword>
<dbReference type="Proteomes" id="UP000076715">
    <property type="component" value="Unassembled WGS sequence"/>
</dbReference>
<dbReference type="RefSeq" id="WP_066313052.1">
    <property type="nucleotide sequence ID" value="NZ_LQRT01000007.1"/>
</dbReference>
<comment type="caution">
    <text evidence="2">The sequence shown here is derived from an EMBL/GenBank/DDBJ whole genome shotgun (WGS) entry which is preliminary data.</text>
</comment>
<evidence type="ECO:0000256" key="1">
    <source>
        <dbReference type="SAM" id="Phobius"/>
    </source>
</evidence>